<sequence length="242" mass="25759">MREEVGYASAALAHDLRTPLTRIRTILDAALREDDRVSQRDCIERAMAGCDDMAELLGSLLRITELKRGGIPLPKADVDLVELCTFLHEAFEPAIVDGGRTISLCCDGPAVTRANRALLAQTVSNLLDNAQLHTPIGTNIVLSIVAEEAVLRIGVSDDGPGVPDTVLNRLTERFYRATPGRSPPGHGLGLSLAAAVAAAHGADLRVFNDGPGLRVVLSLASMPDDRKGAQPPARRSALVHQL</sequence>
<keyword evidence="5" id="KW-0808">Transferase</keyword>
<dbReference type="InterPro" id="IPR036890">
    <property type="entry name" value="HATPase_C_sf"/>
</dbReference>
<dbReference type="SUPFAM" id="SSF55874">
    <property type="entry name" value="ATPase domain of HSP90 chaperone/DNA topoisomerase II/histidine kinase"/>
    <property type="match status" value="1"/>
</dbReference>
<proteinExistence type="predicted"/>
<dbReference type="Pfam" id="PF00512">
    <property type="entry name" value="HisKA"/>
    <property type="match status" value="1"/>
</dbReference>
<dbReference type="InterPro" id="IPR003661">
    <property type="entry name" value="HisK_dim/P_dom"/>
</dbReference>
<dbReference type="SMART" id="SM00387">
    <property type="entry name" value="HATPase_c"/>
    <property type="match status" value="1"/>
</dbReference>
<dbReference type="PANTHER" id="PTHR45436:SF8">
    <property type="entry name" value="HISTIDINE KINASE"/>
    <property type="match status" value="1"/>
</dbReference>
<protein>
    <recommendedName>
        <fullName evidence="3">histidine kinase</fullName>
        <ecNumber evidence="3">2.7.13.3</ecNumber>
    </recommendedName>
</protein>
<feature type="region of interest" description="Disordered" evidence="10">
    <location>
        <begin position="223"/>
        <end position="242"/>
    </location>
</feature>
<dbReference type="EC" id="2.7.13.3" evidence="3"/>
<comment type="subcellular location">
    <subcellularLocation>
        <location evidence="2">Membrane</location>
    </subcellularLocation>
</comment>
<dbReference type="Gene3D" id="3.30.565.10">
    <property type="entry name" value="Histidine kinase-like ATPase, C-terminal domain"/>
    <property type="match status" value="1"/>
</dbReference>
<evidence type="ECO:0000256" key="4">
    <source>
        <dbReference type="ARBA" id="ARBA00022553"/>
    </source>
</evidence>
<organism evidence="12">
    <name type="scientific">freshwater metagenome</name>
    <dbReference type="NCBI Taxonomy" id="449393"/>
    <lineage>
        <taxon>unclassified sequences</taxon>
        <taxon>metagenomes</taxon>
        <taxon>ecological metagenomes</taxon>
    </lineage>
</organism>
<gene>
    <name evidence="12" type="ORF">UFOPK3564_02956</name>
</gene>
<dbReference type="InterPro" id="IPR004358">
    <property type="entry name" value="Sig_transdc_His_kin-like_C"/>
</dbReference>
<dbReference type="PRINTS" id="PR00344">
    <property type="entry name" value="BCTRLSENSOR"/>
</dbReference>
<keyword evidence="8" id="KW-1133">Transmembrane helix</keyword>
<dbReference type="CDD" id="cd00082">
    <property type="entry name" value="HisKA"/>
    <property type="match status" value="1"/>
</dbReference>
<dbReference type="EMBL" id="CAFBMK010000246">
    <property type="protein sequence ID" value="CAB4941107.1"/>
    <property type="molecule type" value="Genomic_DNA"/>
</dbReference>
<dbReference type="Gene3D" id="1.10.287.130">
    <property type="match status" value="1"/>
</dbReference>
<evidence type="ECO:0000256" key="9">
    <source>
        <dbReference type="ARBA" id="ARBA00023136"/>
    </source>
</evidence>
<comment type="catalytic activity">
    <reaction evidence="1">
        <text>ATP + protein L-histidine = ADP + protein N-phospho-L-histidine.</text>
        <dbReference type="EC" id="2.7.13.3"/>
    </reaction>
</comment>
<feature type="domain" description="Histidine kinase" evidence="11">
    <location>
        <begin position="11"/>
        <end position="223"/>
    </location>
</feature>
<evidence type="ECO:0000256" key="3">
    <source>
        <dbReference type="ARBA" id="ARBA00012438"/>
    </source>
</evidence>
<evidence type="ECO:0000256" key="10">
    <source>
        <dbReference type="SAM" id="MobiDB-lite"/>
    </source>
</evidence>
<dbReference type="CDD" id="cd00075">
    <property type="entry name" value="HATPase"/>
    <property type="match status" value="1"/>
</dbReference>
<evidence type="ECO:0000256" key="7">
    <source>
        <dbReference type="ARBA" id="ARBA00022777"/>
    </source>
</evidence>
<accession>A0A6J7JEF1</accession>
<evidence type="ECO:0000256" key="6">
    <source>
        <dbReference type="ARBA" id="ARBA00022692"/>
    </source>
</evidence>
<dbReference type="InterPro" id="IPR036097">
    <property type="entry name" value="HisK_dim/P_sf"/>
</dbReference>
<reference evidence="12" key="1">
    <citation type="submission" date="2020-05" db="EMBL/GenBank/DDBJ databases">
        <authorList>
            <person name="Chiriac C."/>
            <person name="Salcher M."/>
            <person name="Ghai R."/>
            <person name="Kavagutti S V."/>
        </authorList>
    </citation>
    <scope>NUCLEOTIDE SEQUENCE</scope>
</reference>
<keyword evidence="7" id="KW-0418">Kinase</keyword>
<evidence type="ECO:0000259" key="11">
    <source>
        <dbReference type="PROSITE" id="PS50109"/>
    </source>
</evidence>
<dbReference type="PROSITE" id="PS50109">
    <property type="entry name" value="HIS_KIN"/>
    <property type="match status" value="1"/>
</dbReference>
<keyword evidence="4" id="KW-0597">Phosphoprotein</keyword>
<dbReference type="InterPro" id="IPR050428">
    <property type="entry name" value="TCS_sensor_his_kinase"/>
</dbReference>
<evidence type="ECO:0000256" key="5">
    <source>
        <dbReference type="ARBA" id="ARBA00022679"/>
    </source>
</evidence>
<evidence type="ECO:0000256" key="2">
    <source>
        <dbReference type="ARBA" id="ARBA00004370"/>
    </source>
</evidence>
<dbReference type="GO" id="GO:0005886">
    <property type="term" value="C:plasma membrane"/>
    <property type="evidence" value="ECO:0007669"/>
    <property type="project" value="TreeGrafter"/>
</dbReference>
<dbReference type="SUPFAM" id="SSF47384">
    <property type="entry name" value="Homodimeric domain of signal transducing histidine kinase"/>
    <property type="match status" value="1"/>
</dbReference>
<keyword evidence="9" id="KW-0472">Membrane</keyword>
<dbReference type="InterPro" id="IPR003594">
    <property type="entry name" value="HATPase_dom"/>
</dbReference>
<evidence type="ECO:0000256" key="8">
    <source>
        <dbReference type="ARBA" id="ARBA00022989"/>
    </source>
</evidence>
<keyword evidence="6" id="KW-0812">Transmembrane</keyword>
<dbReference type="SMART" id="SM00388">
    <property type="entry name" value="HisKA"/>
    <property type="match status" value="1"/>
</dbReference>
<dbReference type="GO" id="GO:0000155">
    <property type="term" value="F:phosphorelay sensor kinase activity"/>
    <property type="evidence" value="ECO:0007669"/>
    <property type="project" value="InterPro"/>
</dbReference>
<dbReference type="AlphaFoldDB" id="A0A6J7JEF1"/>
<dbReference type="Pfam" id="PF02518">
    <property type="entry name" value="HATPase_c"/>
    <property type="match status" value="1"/>
</dbReference>
<dbReference type="PANTHER" id="PTHR45436">
    <property type="entry name" value="SENSOR HISTIDINE KINASE YKOH"/>
    <property type="match status" value="1"/>
</dbReference>
<name>A0A6J7JEF1_9ZZZZ</name>
<dbReference type="InterPro" id="IPR005467">
    <property type="entry name" value="His_kinase_dom"/>
</dbReference>
<evidence type="ECO:0000256" key="1">
    <source>
        <dbReference type="ARBA" id="ARBA00000085"/>
    </source>
</evidence>
<evidence type="ECO:0000313" key="12">
    <source>
        <dbReference type="EMBL" id="CAB4941107.1"/>
    </source>
</evidence>